<dbReference type="InterPro" id="IPR053157">
    <property type="entry name" value="Sterol_Uptake_Regulator"/>
</dbReference>
<dbReference type="Proteomes" id="UP000654922">
    <property type="component" value="Unassembled WGS sequence"/>
</dbReference>
<evidence type="ECO:0000313" key="1">
    <source>
        <dbReference type="EMBL" id="KAF7164522.1"/>
    </source>
</evidence>
<dbReference type="EMBL" id="JACBAE010001330">
    <property type="protein sequence ID" value="KAF7164522.1"/>
    <property type="molecule type" value="Genomic_DNA"/>
</dbReference>
<protein>
    <recommendedName>
        <fullName evidence="3">C6 transcription factor</fullName>
    </recommendedName>
</protein>
<dbReference type="GO" id="GO:0001228">
    <property type="term" value="F:DNA-binding transcription activator activity, RNA polymerase II-specific"/>
    <property type="evidence" value="ECO:0007669"/>
    <property type="project" value="TreeGrafter"/>
</dbReference>
<gene>
    <name evidence="1" type="ORF">CNMCM5623_009019</name>
</gene>
<organism evidence="1 2">
    <name type="scientific">Aspergillus felis</name>
    <dbReference type="NCBI Taxonomy" id="1287682"/>
    <lineage>
        <taxon>Eukaryota</taxon>
        <taxon>Fungi</taxon>
        <taxon>Dikarya</taxon>
        <taxon>Ascomycota</taxon>
        <taxon>Pezizomycotina</taxon>
        <taxon>Eurotiomycetes</taxon>
        <taxon>Eurotiomycetidae</taxon>
        <taxon>Eurotiales</taxon>
        <taxon>Aspergillaceae</taxon>
        <taxon>Aspergillus</taxon>
        <taxon>Aspergillus subgen. Fumigati</taxon>
    </lineage>
</organism>
<evidence type="ECO:0000313" key="2">
    <source>
        <dbReference type="Proteomes" id="UP000654922"/>
    </source>
</evidence>
<reference evidence="1" key="1">
    <citation type="submission" date="2020-06" db="EMBL/GenBank/DDBJ databases">
        <title>Draft genome sequences of strains closely related to Aspergillus parafelis and Aspergillus hiratsukae.</title>
        <authorList>
            <person name="Dos Santos R.A.C."/>
            <person name="Rivero-Menendez O."/>
            <person name="Steenwyk J.L."/>
            <person name="Mead M.E."/>
            <person name="Goldman G.H."/>
            <person name="Alastruey-Izquierdo A."/>
            <person name="Rokas A."/>
        </authorList>
    </citation>
    <scope>NUCLEOTIDE SEQUENCE</scope>
    <source>
        <strain evidence="1">CNM-CM5623</strain>
    </source>
</reference>
<dbReference type="PANTHER" id="PTHR47784:SF5">
    <property type="entry name" value="STEROL UPTAKE CONTROL PROTEIN 2"/>
    <property type="match status" value="1"/>
</dbReference>
<evidence type="ECO:0008006" key="3">
    <source>
        <dbReference type="Google" id="ProtNLM"/>
    </source>
</evidence>
<dbReference type="PANTHER" id="PTHR47784">
    <property type="entry name" value="STEROL UPTAKE CONTROL PROTEIN 2"/>
    <property type="match status" value="1"/>
</dbReference>
<dbReference type="OrthoDB" id="4937900at2759"/>
<accession>A0A8H6Q214</accession>
<sequence>MVEEALKTPFLMHGILAVSALHLSLSEVETHKAFWLGLATAHKGQALHSFREQLQNITSANAKAMLGFAGLVVAFAFGSALTGVEDADHPSLDALINVFVLCRGVQDITNTASAFLRQSSFAPLLSPGRPAASIPDRVKESLDQLDHLNTVCALGGQHDPATYGKVVEDLRELSVYTYAQPTSMTLAAGWAIRAPSRYLEYVRTKEPFALVVHAHYCAFLHLARQNPFIQSWGSCVLRDICSLLSSDWRPHLTWPVSEVFGENL</sequence>
<comment type="caution">
    <text evidence="1">The sequence shown here is derived from an EMBL/GenBank/DDBJ whole genome shotgun (WGS) entry which is preliminary data.</text>
</comment>
<dbReference type="InterPro" id="IPR021858">
    <property type="entry name" value="Fun_TF"/>
</dbReference>
<dbReference type="Pfam" id="PF11951">
    <property type="entry name" value="Fungal_trans_2"/>
    <property type="match status" value="1"/>
</dbReference>
<name>A0A8H6Q214_9EURO</name>
<dbReference type="AlphaFoldDB" id="A0A8H6Q214"/>
<proteinExistence type="predicted"/>